<evidence type="ECO:0000313" key="3">
    <source>
        <dbReference type="Proteomes" id="UP000613193"/>
    </source>
</evidence>
<name>A0A934UND9_9SPHI</name>
<organism evidence="2 3">
    <name type="scientific">Mucilaginibacter segetis</name>
    <dbReference type="NCBI Taxonomy" id="2793071"/>
    <lineage>
        <taxon>Bacteria</taxon>
        <taxon>Pseudomonadati</taxon>
        <taxon>Bacteroidota</taxon>
        <taxon>Sphingobacteriia</taxon>
        <taxon>Sphingobacteriales</taxon>
        <taxon>Sphingobacteriaceae</taxon>
        <taxon>Mucilaginibacter</taxon>
    </lineage>
</organism>
<accession>A0A934UND9</accession>
<dbReference type="AlphaFoldDB" id="A0A934UND9"/>
<evidence type="ECO:0000256" key="1">
    <source>
        <dbReference type="SAM" id="Phobius"/>
    </source>
</evidence>
<feature type="transmembrane region" description="Helical" evidence="1">
    <location>
        <begin position="85"/>
        <end position="110"/>
    </location>
</feature>
<keyword evidence="1" id="KW-0472">Membrane</keyword>
<feature type="transmembrane region" description="Helical" evidence="1">
    <location>
        <begin position="130"/>
        <end position="151"/>
    </location>
</feature>
<evidence type="ECO:0000313" key="2">
    <source>
        <dbReference type="EMBL" id="MBK0380319.1"/>
    </source>
</evidence>
<dbReference type="RefSeq" id="WP_200066843.1">
    <property type="nucleotide sequence ID" value="NZ_JAEHFW010000002.1"/>
</dbReference>
<reference evidence="2" key="1">
    <citation type="submission" date="2020-12" db="EMBL/GenBank/DDBJ databases">
        <title>Bacterial novel species Mucilaginibacter sp. SD-g isolated from soil.</title>
        <authorList>
            <person name="Jung H.-Y."/>
        </authorList>
    </citation>
    <scope>NUCLEOTIDE SEQUENCE</scope>
    <source>
        <strain evidence="2">SD-g</strain>
    </source>
</reference>
<comment type="caution">
    <text evidence="2">The sequence shown here is derived from an EMBL/GenBank/DDBJ whole genome shotgun (WGS) entry which is preliminary data.</text>
</comment>
<protein>
    <submittedName>
        <fullName evidence="2">Uncharacterized protein</fullName>
    </submittedName>
</protein>
<dbReference type="EMBL" id="JAEHFW010000002">
    <property type="protein sequence ID" value="MBK0380319.1"/>
    <property type="molecule type" value="Genomic_DNA"/>
</dbReference>
<dbReference type="Proteomes" id="UP000613193">
    <property type="component" value="Unassembled WGS sequence"/>
</dbReference>
<keyword evidence="1" id="KW-0812">Transmembrane</keyword>
<gene>
    <name evidence="2" type="ORF">I5M19_13425</name>
</gene>
<proteinExistence type="predicted"/>
<sequence length="164" mass="18603">MNSIEEKLWNYIDGNCSIDEHKAIATLIANNEAYKSKYNELLLLNNEFTGMEMDEPPMAFTYKVMETIRTENARQPLKAAIDTRIILGISAFFIITVAALLVFAFSTVNWTAGTTIKTPELIKLPAIKSYFTGPLIKGFLFFDLVMGLFLLDNYLRKKSGLKHH</sequence>
<keyword evidence="1" id="KW-1133">Transmembrane helix</keyword>
<keyword evidence="3" id="KW-1185">Reference proteome</keyword>